<dbReference type="OrthoDB" id="567237at2759"/>
<feature type="region of interest" description="Disordered" evidence="2">
    <location>
        <begin position="183"/>
        <end position="210"/>
    </location>
</feature>
<reference evidence="4 5" key="1">
    <citation type="journal article" date="2018" name="Nat. Ecol. Evol.">
        <title>Genomic signatures of mitonuclear coevolution across populations of Tigriopus californicus.</title>
        <authorList>
            <person name="Barreto F.S."/>
            <person name="Watson E.T."/>
            <person name="Lima T.G."/>
            <person name="Willett C.S."/>
            <person name="Edmands S."/>
            <person name="Li W."/>
            <person name="Burton R.S."/>
        </authorList>
    </citation>
    <scope>NUCLEOTIDE SEQUENCE [LARGE SCALE GENOMIC DNA]</scope>
    <source>
        <strain evidence="4 5">San Diego</strain>
    </source>
</reference>
<dbReference type="OMA" id="GDCEVNQ"/>
<dbReference type="GO" id="GO:0001671">
    <property type="term" value="F:ATPase activator activity"/>
    <property type="evidence" value="ECO:0007669"/>
    <property type="project" value="InterPro"/>
</dbReference>
<evidence type="ECO:0000313" key="4">
    <source>
        <dbReference type="EMBL" id="TRY61711.1"/>
    </source>
</evidence>
<dbReference type="Proteomes" id="UP000318571">
    <property type="component" value="Chromosome 8"/>
</dbReference>
<dbReference type="PANTHER" id="PTHR13009:SF22">
    <property type="entry name" value="LD43819P"/>
    <property type="match status" value="1"/>
</dbReference>
<gene>
    <name evidence="4" type="ORF">TCAL_04182</name>
</gene>
<dbReference type="InterPro" id="IPR015310">
    <property type="entry name" value="AHSA1-like_N"/>
</dbReference>
<evidence type="ECO:0000259" key="3">
    <source>
        <dbReference type="SMART" id="SM01000"/>
    </source>
</evidence>
<dbReference type="Pfam" id="PF08327">
    <property type="entry name" value="AHSA1"/>
    <property type="match status" value="1"/>
</dbReference>
<dbReference type="SUPFAM" id="SSF55961">
    <property type="entry name" value="Bet v1-like"/>
    <property type="match status" value="1"/>
</dbReference>
<sequence>MAKWGEGDPRWIVEERPDATNVNNWHWTEKNADQWSKRRINELFTGLQIPFPELKAHVVIDEIEKCEGEARANNRKAKLIFFYEWEIILVWKVTWDESKDTQDGPEIKGKITIPNLSEEHTDLKDVDIEVSVTSSGAADKSRKVKDFLRKDGGARIIREALQKYVDSLKSEYSQGLILPKAADEGAATTKPKTAPPTTTSPSVKPGVPNGQKMAENAQALKNMGLSCPVTVDTIQMEQRFKCTGQEIYNTLTQKEMLQIFTGSQVKLGEAKKGEAFELLDGNIQGQFLELQPFSKIVQKWRLKSWPQAHYSLVTIEIEQGTEETTLTLTQKNVPSKEVEVTRQGWERYYWDAIKRSFGFGAMLL</sequence>
<dbReference type="Gene3D" id="3.30.530.20">
    <property type="match status" value="1"/>
</dbReference>
<evidence type="ECO:0000256" key="2">
    <source>
        <dbReference type="SAM" id="MobiDB-lite"/>
    </source>
</evidence>
<feature type="domain" description="Activator of Hsp90 ATPase AHSA1-like N-terminal" evidence="3">
    <location>
        <begin position="29"/>
        <end position="174"/>
    </location>
</feature>
<dbReference type="InterPro" id="IPR023393">
    <property type="entry name" value="START-like_dom_sf"/>
</dbReference>
<dbReference type="GO" id="GO:0051087">
    <property type="term" value="F:protein-folding chaperone binding"/>
    <property type="evidence" value="ECO:0007669"/>
    <property type="project" value="InterPro"/>
</dbReference>
<dbReference type="GO" id="GO:0005829">
    <property type="term" value="C:cytosol"/>
    <property type="evidence" value="ECO:0007669"/>
    <property type="project" value="TreeGrafter"/>
</dbReference>
<proteinExistence type="inferred from homology"/>
<dbReference type="Gene3D" id="3.15.10.20">
    <property type="entry name" value="Activator of Hsp90 ATPase Aha1, N-terminal domain"/>
    <property type="match status" value="1"/>
</dbReference>
<evidence type="ECO:0000256" key="1">
    <source>
        <dbReference type="ARBA" id="ARBA00006817"/>
    </source>
</evidence>
<accession>A0A553N8E3</accession>
<dbReference type="AlphaFoldDB" id="A0A553N8E3"/>
<dbReference type="GO" id="GO:0006457">
    <property type="term" value="P:protein folding"/>
    <property type="evidence" value="ECO:0007669"/>
    <property type="project" value="TreeGrafter"/>
</dbReference>
<dbReference type="EMBL" id="VCGU01000459">
    <property type="protein sequence ID" value="TRY61711.1"/>
    <property type="molecule type" value="Genomic_DNA"/>
</dbReference>
<dbReference type="PANTHER" id="PTHR13009">
    <property type="entry name" value="HEAT SHOCK PROTEIN 90 HSP90 CO-CHAPERONE AHA-1"/>
    <property type="match status" value="1"/>
</dbReference>
<protein>
    <recommendedName>
        <fullName evidence="3">Activator of Hsp90 ATPase AHSA1-like N-terminal domain-containing protein</fullName>
    </recommendedName>
</protein>
<name>A0A553N8E3_TIGCA</name>
<comment type="caution">
    <text evidence="4">The sequence shown here is derived from an EMBL/GenBank/DDBJ whole genome shotgun (WGS) entry which is preliminary data.</text>
</comment>
<keyword evidence="5" id="KW-1185">Reference proteome</keyword>
<dbReference type="CDD" id="cd08892">
    <property type="entry name" value="SRPBCC_Aha1"/>
    <property type="match status" value="1"/>
</dbReference>
<dbReference type="SMART" id="SM01000">
    <property type="entry name" value="Aha1_N"/>
    <property type="match status" value="1"/>
</dbReference>
<feature type="compositionally biased region" description="Low complexity" evidence="2">
    <location>
        <begin position="185"/>
        <end position="208"/>
    </location>
</feature>
<comment type="similarity">
    <text evidence="1">Belongs to the AHA1 family.</text>
</comment>
<dbReference type="InterPro" id="IPR036338">
    <property type="entry name" value="Aha1"/>
</dbReference>
<dbReference type="InterPro" id="IPR013538">
    <property type="entry name" value="ASHA1/2-like_C"/>
</dbReference>
<dbReference type="Pfam" id="PF09229">
    <property type="entry name" value="Aha1_N"/>
    <property type="match status" value="1"/>
</dbReference>
<dbReference type="STRING" id="6832.A0A553N8E3"/>
<evidence type="ECO:0000313" key="5">
    <source>
        <dbReference type="Proteomes" id="UP000318571"/>
    </source>
</evidence>
<dbReference type="SUPFAM" id="SSF103111">
    <property type="entry name" value="Activator of Hsp90 ATPase, Aha1"/>
    <property type="match status" value="1"/>
</dbReference>
<organism evidence="4 5">
    <name type="scientific">Tigriopus californicus</name>
    <name type="common">Marine copepod</name>
    <dbReference type="NCBI Taxonomy" id="6832"/>
    <lineage>
        <taxon>Eukaryota</taxon>
        <taxon>Metazoa</taxon>
        <taxon>Ecdysozoa</taxon>
        <taxon>Arthropoda</taxon>
        <taxon>Crustacea</taxon>
        <taxon>Multicrustacea</taxon>
        <taxon>Hexanauplia</taxon>
        <taxon>Copepoda</taxon>
        <taxon>Harpacticoida</taxon>
        <taxon>Harpacticidae</taxon>
        <taxon>Tigriopus</taxon>
    </lineage>
</organism>